<dbReference type="PRINTS" id="PR00724">
    <property type="entry name" value="CRBOXYPTASEC"/>
</dbReference>
<dbReference type="PANTHER" id="PTHR11802">
    <property type="entry name" value="SERINE PROTEASE FAMILY S10 SERINE CARBOXYPEPTIDASE"/>
    <property type="match status" value="1"/>
</dbReference>
<dbReference type="PROSITE" id="PS00131">
    <property type="entry name" value="CARBOXYPEPT_SER_SER"/>
    <property type="match status" value="1"/>
</dbReference>
<proteinExistence type="inferred from homology"/>
<protein>
    <recommendedName>
        <fullName evidence="7">Carboxypeptidase</fullName>
        <ecNumber evidence="7">3.4.16.-</ecNumber>
    </recommendedName>
</protein>
<dbReference type="AlphaFoldDB" id="A0A368FM20"/>
<evidence type="ECO:0000256" key="3">
    <source>
        <dbReference type="ARBA" id="ARBA00022670"/>
    </source>
</evidence>
<evidence type="ECO:0000256" key="6">
    <source>
        <dbReference type="ARBA" id="ARBA00023180"/>
    </source>
</evidence>
<dbReference type="Pfam" id="PF00450">
    <property type="entry name" value="Peptidase_S10"/>
    <property type="match status" value="1"/>
</dbReference>
<evidence type="ECO:0000256" key="2">
    <source>
        <dbReference type="ARBA" id="ARBA00022645"/>
    </source>
</evidence>
<dbReference type="EC" id="3.4.16.-" evidence="7"/>
<dbReference type="SUPFAM" id="SSF53474">
    <property type="entry name" value="alpha/beta-Hydrolases"/>
    <property type="match status" value="1"/>
</dbReference>
<accession>A0A368FM20</accession>
<keyword evidence="3 7" id="KW-0645">Protease</keyword>
<dbReference type="Gene3D" id="3.40.50.1820">
    <property type="entry name" value="alpha/beta hydrolase"/>
    <property type="match status" value="1"/>
</dbReference>
<dbReference type="GO" id="GO:0006508">
    <property type="term" value="P:proteolysis"/>
    <property type="evidence" value="ECO:0007669"/>
    <property type="project" value="UniProtKB-KW"/>
</dbReference>
<name>A0A368FM20_ANCCA</name>
<evidence type="ECO:0000256" key="4">
    <source>
        <dbReference type="ARBA" id="ARBA00022729"/>
    </source>
</evidence>
<sequence length="294" mass="33056">MRTAHRKLTESQSDPSTDPLILWLNGGPGCSSLTGLFEELGPFKVRDYGATVYSNDYSWNLFANVLFLESPSGVGFSFNTNGNVTTNDDDVAEHNYQAFVDFLKKFPEYRSRSTYIAGESYAGVYLPTLALKMLNDTVNFPNFEGMAIGNGALNLLHNYDTMVPLYYYHGLIRDELYWNFSSMCCNGNIESCDVLAAYKTVKCSPLVMEILSATNNVDPYNIYNTCYASSSGGRRSHIERFMRRKTGLPLKAPRSGDDNLPLCDQIGNTADYLNKDYVRKALHIPTFLPKWTEC</sequence>
<dbReference type="EMBL" id="JOJR01001166">
    <property type="protein sequence ID" value="RCN32049.1"/>
    <property type="molecule type" value="Genomic_DNA"/>
</dbReference>
<dbReference type="OrthoDB" id="443318at2759"/>
<evidence type="ECO:0000256" key="5">
    <source>
        <dbReference type="ARBA" id="ARBA00022801"/>
    </source>
</evidence>
<keyword evidence="5 7" id="KW-0378">Hydrolase</keyword>
<evidence type="ECO:0000256" key="1">
    <source>
        <dbReference type="ARBA" id="ARBA00009431"/>
    </source>
</evidence>
<comment type="caution">
    <text evidence="8">The sequence shown here is derived from an EMBL/GenBank/DDBJ whole genome shotgun (WGS) entry which is preliminary data.</text>
</comment>
<dbReference type="Proteomes" id="UP000252519">
    <property type="component" value="Unassembled WGS sequence"/>
</dbReference>
<comment type="similarity">
    <text evidence="1 7">Belongs to the peptidase S10 family.</text>
</comment>
<dbReference type="InterPro" id="IPR029058">
    <property type="entry name" value="AB_hydrolase_fold"/>
</dbReference>
<keyword evidence="2 7" id="KW-0121">Carboxypeptidase</keyword>
<keyword evidence="4" id="KW-0732">Signal</keyword>
<evidence type="ECO:0000313" key="9">
    <source>
        <dbReference type="Proteomes" id="UP000252519"/>
    </source>
</evidence>
<evidence type="ECO:0000313" key="8">
    <source>
        <dbReference type="EMBL" id="RCN32049.1"/>
    </source>
</evidence>
<dbReference type="PANTHER" id="PTHR11802:SF113">
    <property type="entry name" value="SERINE CARBOXYPEPTIDASE CTSA-4.1"/>
    <property type="match status" value="1"/>
</dbReference>
<keyword evidence="9" id="KW-1185">Reference proteome</keyword>
<dbReference type="InterPro" id="IPR001563">
    <property type="entry name" value="Peptidase_S10"/>
</dbReference>
<keyword evidence="6" id="KW-0325">Glycoprotein</keyword>
<organism evidence="8 9">
    <name type="scientific">Ancylostoma caninum</name>
    <name type="common">Dog hookworm</name>
    <dbReference type="NCBI Taxonomy" id="29170"/>
    <lineage>
        <taxon>Eukaryota</taxon>
        <taxon>Metazoa</taxon>
        <taxon>Ecdysozoa</taxon>
        <taxon>Nematoda</taxon>
        <taxon>Chromadorea</taxon>
        <taxon>Rhabditida</taxon>
        <taxon>Rhabditina</taxon>
        <taxon>Rhabditomorpha</taxon>
        <taxon>Strongyloidea</taxon>
        <taxon>Ancylostomatidae</taxon>
        <taxon>Ancylostomatinae</taxon>
        <taxon>Ancylostoma</taxon>
    </lineage>
</organism>
<dbReference type="InterPro" id="IPR018202">
    <property type="entry name" value="Ser_caboxypep_ser_AS"/>
</dbReference>
<dbReference type="STRING" id="29170.A0A368FM20"/>
<gene>
    <name evidence="8" type="ORF">ANCCAN_22153</name>
</gene>
<feature type="non-terminal residue" evidence="8">
    <location>
        <position position="294"/>
    </location>
</feature>
<dbReference type="GO" id="GO:0004185">
    <property type="term" value="F:serine-type carboxypeptidase activity"/>
    <property type="evidence" value="ECO:0007669"/>
    <property type="project" value="UniProtKB-UniRule"/>
</dbReference>
<reference evidence="8 9" key="1">
    <citation type="submission" date="2014-10" db="EMBL/GenBank/DDBJ databases">
        <title>Draft genome of the hookworm Ancylostoma caninum.</title>
        <authorList>
            <person name="Mitreva M."/>
        </authorList>
    </citation>
    <scope>NUCLEOTIDE SEQUENCE [LARGE SCALE GENOMIC DNA]</scope>
    <source>
        <strain evidence="8 9">Baltimore</strain>
    </source>
</reference>
<evidence type="ECO:0000256" key="7">
    <source>
        <dbReference type="RuleBase" id="RU361156"/>
    </source>
</evidence>